<gene>
    <name evidence="6" type="ORF">NAEGRDRAFT_72190</name>
</gene>
<comment type="catalytic activity">
    <reaction evidence="4">
        <text>ATP + H2O = ADP + phosphate + H(+)</text>
        <dbReference type="Rhea" id="RHEA:13065"/>
        <dbReference type="ChEBI" id="CHEBI:15377"/>
        <dbReference type="ChEBI" id="CHEBI:15378"/>
        <dbReference type="ChEBI" id="CHEBI:30616"/>
        <dbReference type="ChEBI" id="CHEBI:43474"/>
        <dbReference type="ChEBI" id="CHEBI:456216"/>
        <dbReference type="EC" id="3.6.4.13"/>
    </reaction>
</comment>
<accession>D2VT65</accession>
<dbReference type="Pfam" id="PF00270">
    <property type="entry name" value="DEAD"/>
    <property type="match status" value="1"/>
</dbReference>
<name>D2VT65_NAEGR</name>
<dbReference type="SUPFAM" id="SSF52540">
    <property type="entry name" value="P-loop containing nucleoside triphosphate hydrolases"/>
    <property type="match status" value="1"/>
</dbReference>
<protein>
    <recommendedName>
        <fullName evidence="4">ATP-dependent RNA helicase</fullName>
        <ecNumber evidence="4">3.6.4.13</ecNumber>
    </recommendedName>
</protein>
<dbReference type="AlphaFoldDB" id="D2VT65"/>
<dbReference type="PROSITE" id="PS51192">
    <property type="entry name" value="HELICASE_ATP_BIND_1"/>
    <property type="match status" value="1"/>
</dbReference>
<comment type="similarity">
    <text evidence="4">Belongs to the DEAD box helicase family.</text>
</comment>
<organism evidence="7">
    <name type="scientific">Naegleria gruberi</name>
    <name type="common">Amoeba</name>
    <dbReference type="NCBI Taxonomy" id="5762"/>
    <lineage>
        <taxon>Eukaryota</taxon>
        <taxon>Discoba</taxon>
        <taxon>Heterolobosea</taxon>
        <taxon>Tetramitia</taxon>
        <taxon>Eutetramitia</taxon>
        <taxon>Vahlkampfiidae</taxon>
        <taxon>Naegleria</taxon>
    </lineage>
</organism>
<dbReference type="EC" id="3.6.4.13" evidence="4"/>
<dbReference type="OrthoDB" id="2783063at2759"/>
<dbReference type="PANTHER" id="PTHR24031">
    <property type="entry name" value="RNA HELICASE"/>
    <property type="match status" value="1"/>
</dbReference>
<dbReference type="eggNOG" id="KOG0327">
    <property type="taxonomic scope" value="Eukaryota"/>
</dbReference>
<evidence type="ECO:0000259" key="5">
    <source>
        <dbReference type="PROSITE" id="PS51192"/>
    </source>
</evidence>
<evidence type="ECO:0000256" key="1">
    <source>
        <dbReference type="ARBA" id="ARBA00022741"/>
    </source>
</evidence>
<dbReference type="InterPro" id="IPR014001">
    <property type="entry name" value="Helicase_ATP-bd"/>
</dbReference>
<dbReference type="STRING" id="5762.D2VT65"/>
<evidence type="ECO:0000256" key="2">
    <source>
        <dbReference type="ARBA" id="ARBA00022801"/>
    </source>
</evidence>
<feature type="domain" description="Helicase ATP-binding" evidence="5">
    <location>
        <begin position="54"/>
        <end position="210"/>
    </location>
</feature>
<evidence type="ECO:0000313" key="7">
    <source>
        <dbReference type="Proteomes" id="UP000006671"/>
    </source>
</evidence>
<dbReference type="KEGG" id="ngr:NAEGRDRAFT_72190"/>
<dbReference type="SMART" id="SM00487">
    <property type="entry name" value="DEXDc"/>
    <property type="match status" value="1"/>
</dbReference>
<evidence type="ECO:0000313" key="6">
    <source>
        <dbReference type="EMBL" id="EFC40029.1"/>
    </source>
</evidence>
<reference evidence="6 7" key="1">
    <citation type="journal article" date="2010" name="Cell">
        <title>The genome of Naegleria gruberi illuminates early eukaryotic versatility.</title>
        <authorList>
            <person name="Fritz-Laylin L.K."/>
            <person name="Prochnik S.E."/>
            <person name="Ginger M.L."/>
            <person name="Dacks J.B."/>
            <person name="Carpenter M.L."/>
            <person name="Field M.C."/>
            <person name="Kuo A."/>
            <person name="Paredez A."/>
            <person name="Chapman J."/>
            <person name="Pham J."/>
            <person name="Shu S."/>
            <person name="Neupane R."/>
            <person name="Cipriano M."/>
            <person name="Mancuso J."/>
            <person name="Tu H."/>
            <person name="Salamov A."/>
            <person name="Lindquist E."/>
            <person name="Shapiro H."/>
            <person name="Lucas S."/>
            <person name="Grigoriev I.V."/>
            <person name="Cande W.Z."/>
            <person name="Fulton C."/>
            <person name="Rokhsar D.S."/>
            <person name="Dawson S.C."/>
        </authorList>
    </citation>
    <scope>NUCLEOTIDE SEQUENCE [LARGE SCALE GENOMIC DNA]</scope>
    <source>
        <strain evidence="6 7">NEG-M</strain>
    </source>
</reference>
<proteinExistence type="inferred from homology"/>
<keyword evidence="4" id="KW-0347">Helicase</keyword>
<sequence length="233" mass="26490">MCKKQMQSPRPKYNMKQIEKYEDLELASLELLRGIYEYGFTKLPDLHKKCIMPIISSEPPIDVVVNAYCGTSKTAAYAISILNRIYPIDDSTYSKGCPQALILVSTRELAKSVSYLIKSIGRGLNVSAFPLIGGTKTTEMIENLNEIHHVIVGTPGTTWNAIVRGYLNVKYLKILIIDEFEYILDGGFKDCVEEILNSVRKINLQICLFSQDFKEERVMNFIEKELRNPVKIV</sequence>
<comment type="domain">
    <text evidence="4">The Q motif is unique to and characteristic of the DEAD box family of RNA helicases and controls ATP binding and hydrolysis.</text>
</comment>
<dbReference type="GO" id="GO:0016787">
    <property type="term" value="F:hydrolase activity"/>
    <property type="evidence" value="ECO:0007669"/>
    <property type="project" value="UniProtKB-KW"/>
</dbReference>
<dbReference type="InterPro" id="IPR027417">
    <property type="entry name" value="P-loop_NTPase"/>
</dbReference>
<dbReference type="RefSeq" id="XP_002672773.1">
    <property type="nucleotide sequence ID" value="XM_002672727.1"/>
</dbReference>
<comment type="function">
    <text evidence="4">RNA helicase.</text>
</comment>
<dbReference type="EMBL" id="GG738895">
    <property type="protein sequence ID" value="EFC40029.1"/>
    <property type="molecule type" value="Genomic_DNA"/>
</dbReference>
<dbReference type="InParanoid" id="D2VT65"/>
<dbReference type="GO" id="GO:0005524">
    <property type="term" value="F:ATP binding"/>
    <property type="evidence" value="ECO:0007669"/>
    <property type="project" value="UniProtKB-UniRule"/>
</dbReference>
<dbReference type="GO" id="GO:0003723">
    <property type="term" value="F:RNA binding"/>
    <property type="evidence" value="ECO:0007669"/>
    <property type="project" value="UniProtKB-UniRule"/>
</dbReference>
<keyword evidence="3 4" id="KW-0067">ATP-binding</keyword>
<keyword evidence="2 4" id="KW-0378">Hydrolase</keyword>
<dbReference type="Gene3D" id="3.40.50.300">
    <property type="entry name" value="P-loop containing nucleotide triphosphate hydrolases"/>
    <property type="match status" value="1"/>
</dbReference>
<dbReference type="GO" id="GO:0003724">
    <property type="term" value="F:RNA helicase activity"/>
    <property type="evidence" value="ECO:0007669"/>
    <property type="project" value="UniProtKB-EC"/>
</dbReference>
<dbReference type="InterPro" id="IPR011545">
    <property type="entry name" value="DEAD/DEAH_box_helicase_dom"/>
</dbReference>
<keyword evidence="4" id="KW-0694">RNA-binding</keyword>
<dbReference type="GeneID" id="8854524"/>
<evidence type="ECO:0000256" key="3">
    <source>
        <dbReference type="ARBA" id="ARBA00022840"/>
    </source>
</evidence>
<dbReference type="Proteomes" id="UP000006671">
    <property type="component" value="Unassembled WGS sequence"/>
</dbReference>
<keyword evidence="1 4" id="KW-0547">Nucleotide-binding</keyword>
<keyword evidence="7" id="KW-1185">Reference proteome</keyword>
<evidence type="ECO:0000256" key="4">
    <source>
        <dbReference type="RuleBase" id="RU365068"/>
    </source>
</evidence>
<dbReference type="VEuPathDB" id="AmoebaDB:NAEGRDRAFT_72190"/>